<evidence type="ECO:0000256" key="1">
    <source>
        <dbReference type="ARBA" id="ARBA00022737"/>
    </source>
</evidence>
<dbReference type="InterPro" id="IPR046960">
    <property type="entry name" value="PPR_At4g14850-like_plant"/>
</dbReference>
<protein>
    <recommendedName>
        <fullName evidence="5">Pentatricopeptide repeat-containing protein</fullName>
    </recommendedName>
</protein>
<comment type="caution">
    <text evidence="3">The sequence shown here is derived from an EMBL/GenBank/DDBJ whole genome shotgun (WGS) entry which is preliminary data.</text>
</comment>
<keyword evidence="1" id="KW-0677">Repeat</keyword>
<evidence type="ECO:0008006" key="5">
    <source>
        <dbReference type="Google" id="ProtNLM"/>
    </source>
</evidence>
<feature type="repeat" description="PPR" evidence="2">
    <location>
        <begin position="73"/>
        <end position="107"/>
    </location>
</feature>
<dbReference type="Pfam" id="PF13041">
    <property type="entry name" value="PPR_2"/>
    <property type="match status" value="3"/>
</dbReference>
<keyword evidence="4" id="KW-1185">Reference proteome</keyword>
<dbReference type="PANTHER" id="PTHR47926">
    <property type="entry name" value="PENTATRICOPEPTIDE REPEAT-CONTAINING PROTEIN"/>
    <property type="match status" value="1"/>
</dbReference>
<feature type="repeat" description="PPR" evidence="2">
    <location>
        <begin position="236"/>
        <end position="270"/>
    </location>
</feature>
<feature type="repeat" description="PPR" evidence="2">
    <location>
        <begin position="174"/>
        <end position="208"/>
    </location>
</feature>
<organism evidence="3 4">
    <name type="scientific">Hibiscus sabdariffa</name>
    <name type="common">roselle</name>
    <dbReference type="NCBI Taxonomy" id="183260"/>
    <lineage>
        <taxon>Eukaryota</taxon>
        <taxon>Viridiplantae</taxon>
        <taxon>Streptophyta</taxon>
        <taxon>Embryophyta</taxon>
        <taxon>Tracheophyta</taxon>
        <taxon>Spermatophyta</taxon>
        <taxon>Magnoliopsida</taxon>
        <taxon>eudicotyledons</taxon>
        <taxon>Gunneridae</taxon>
        <taxon>Pentapetalae</taxon>
        <taxon>rosids</taxon>
        <taxon>malvids</taxon>
        <taxon>Malvales</taxon>
        <taxon>Malvaceae</taxon>
        <taxon>Malvoideae</taxon>
        <taxon>Hibiscus</taxon>
    </lineage>
</organism>
<dbReference type="InterPro" id="IPR002885">
    <property type="entry name" value="PPR_rpt"/>
</dbReference>
<name>A0ABR2F7W5_9ROSI</name>
<dbReference type="InterPro" id="IPR011990">
    <property type="entry name" value="TPR-like_helical_dom_sf"/>
</dbReference>
<dbReference type="SUPFAM" id="SSF48452">
    <property type="entry name" value="TPR-like"/>
    <property type="match status" value="1"/>
</dbReference>
<dbReference type="InterPro" id="IPR046848">
    <property type="entry name" value="E_motif"/>
</dbReference>
<dbReference type="Proteomes" id="UP001472677">
    <property type="component" value="Unassembled WGS sequence"/>
</dbReference>
<feature type="repeat" description="PPR" evidence="2">
    <location>
        <begin position="337"/>
        <end position="371"/>
    </location>
</feature>
<dbReference type="Gene3D" id="1.25.40.10">
    <property type="entry name" value="Tetratricopeptide repeat domain"/>
    <property type="match status" value="4"/>
</dbReference>
<feature type="repeat" description="PPR" evidence="2">
    <location>
        <begin position="372"/>
        <end position="407"/>
    </location>
</feature>
<dbReference type="PANTHER" id="PTHR47926:SF436">
    <property type="entry name" value="PENTATRICOPEPTIDE REPEAT-CONTAINING PROTEIN ELI1, CHLOROPLASTIC-LIKE ISOFORM X2"/>
    <property type="match status" value="1"/>
</dbReference>
<proteinExistence type="predicted"/>
<accession>A0ABR2F7W5</accession>
<sequence length="535" mass="59294">MSGASSHLAILSFTEMATSISEIQQVHAYLLKTGVFYSNTFSSNKLISFAISNPDPITLSYAHSIFTHITSPNSFSYNSLLRAYANSLTPQNALFLFCHMLQGPVFPDKYTFTFALKACAGFGGVEEGRQIHGLALKLGLGFDVFVANTSINFYGKSGYFEVARNLLDRMTNRDVISWNALLSAYIEKGFIRSARGFFDEMEQRNTESWNFMISGYLSSGLLEEAKSIFDAMPVKDVVSWNSMITGYAHASCFGEALKLFKDMQREKVRPDSFTLVNVLSACAHLGALGQGEWIHGYIDKNGIGTNGFIATALVDMYSKCGNIDKALNVFRNASKKDISTWNSIIVGLGMHGFGENALDTFLEMLEEGFEPNEVTFISVLSACSRSGLLNEGRKMFQLMVDDYGIEPTIEHYGCMVDLLGRVGLLEEALELVETMPLQEAHVLWESLLSACKNHGNVEMAEDVARKLLELNPQDSAGYVQLSNMYAALKRWDDVSNVRRKMKALKINKEPGCSMIEVNGVVHEFLAGEGLILEQI</sequence>
<dbReference type="EMBL" id="JBBPBM010000008">
    <property type="protein sequence ID" value="KAK8573026.1"/>
    <property type="molecule type" value="Genomic_DNA"/>
</dbReference>
<evidence type="ECO:0000313" key="4">
    <source>
        <dbReference type="Proteomes" id="UP001472677"/>
    </source>
</evidence>
<dbReference type="NCBIfam" id="TIGR00756">
    <property type="entry name" value="PPR"/>
    <property type="match status" value="5"/>
</dbReference>
<reference evidence="3 4" key="1">
    <citation type="journal article" date="2024" name="G3 (Bethesda)">
        <title>Genome assembly of Hibiscus sabdariffa L. provides insights into metabolisms of medicinal natural products.</title>
        <authorList>
            <person name="Kim T."/>
        </authorList>
    </citation>
    <scope>NUCLEOTIDE SEQUENCE [LARGE SCALE GENOMIC DNA]</scope>
    <source>
        <strain evidence="3">TK-2024</strain>
        <tissue evidence="3">Old leaves</tissue>
    </source>
</reference>
<dbReference type="PROSITE" id="PS51375">
    <property type="entry name" value="PPR"/>
    <property type="match status" value="5"/>
</dbReference>
<gene>
    <name evidence="3" type="ORF">V6N12_029065</name>
</gene>
<dbReference type="Pfam" id="PF20431">
    <property type="entry name" value="E_motif"/>
    <property type="match status" value="1"/>
</dbReference>
<evidence type="ECO:0000313" key="3">
    <source>
        <dbReference type="EMBL" id="KAK8573026.1"/>
    </source>
</evidence>
<dbReference type="Pfam" id="PF01535">
    <property type="entry name" value="PPR"/>
    <property type="match status" value="4"/>
</dbReference>
<evidence type="ECO:0000256" key="2">
    <source>
        <dbReference type="PROSITE-ProRule" id="PRU00708"/>
    </source>
</evidence>